<dbReference type="AlphaFoldDB" id="A0AAV0QVR2"/>
<keyword evidence="3" id="KW-1185">Reference proteome</keyword>
<organism evidence="2 3">
    <name type="scientific">Linum tenue</name>
    <dbReference type="NCBI Taxonomy" id="586396"/>
    <lineage>
        <taxon>Eukaryota</taxon>
        <taxon>Viridiplantae</taxon>
        <taxon>Streptophyta</taxon>
        <taxon>Embryophyta</taxon>
        <taxon>Tracheophyta</taxon>
        <taxon>Spermatophyta</taxon>
        <taxon>Magnoliopsida</taxon>
        <taxon>eudicotyledons</taxon>
        <taxon>Gunneridae</taxon>
        <taxon>Pentapetalae</taxon>
        <taxon>rosids</taxon>
        <taxon>fabids</taxon>
        <taxon>Malpighiales</taxon>
        <taxon>Linaceae</taxon>
        <taxon>Linum</taxon>
    </lineage>
</organism>
<feature type="region of interest" description="Disordered" evidence="1">
    <location>
        <begin position="10"/>
        <end position="31"/>
    </location>
</feature>
<evidence type="ECO:0000256" key="1">
    <source>
        <dbReference type="SAM" id="MobiDB-lite"/>
    </source>
</evidence>
<name>A0AAV0QVR2_9ROSI</name>
<dbReference type="Proteomes" id="UP001154282">
    <property type="component" value="Unassembled WGS sequence"/>
</dbReference>
<protein>
    <submittedName>
        <fullName evidence="2">Uncharacterized protein</fullName>
    </submittedName>
</protein>
<sequence>MSSFCFYEQSCSNEDSDDMVSSSSYSSPIHGEEQRKLTVMMMMDQQEDGVRVGGTAEFQDGRREKLNGCRGGAKE</sequence>
<evidence type="ECO:0000313" key="2">
    <source>
        <dbReference type="EMBL" id="CAI0549572.1"/>
    </source>
</evidence>
<proteinExistence type="predicted"/>
<reference evidence="2" key="1">
    <citation type="submission" date="2022-08" db="EMBL/GenBank/DDBJ databases">
        <authorList>
            <person name="Gutierrez-Valencia J."/>
        </authorList>
    </citation>
    <scope>NUCLEOTIDE SEQUENCE</scope>
</reference>
<evidence type="ECO:0000313" key="3">
    <source>
        <dbReference type="Proteomes" id="UP001154282"/>
    </source>
</evidence>
<accession>A0AAV0QVR2</accession>
<gene>
    <name evidence="2" type="ORF">LITE_LOCUS45207</name>
</gene>
<comment type="caution">
    <text evidence="2">The sequence shown here is derived from an EMBL/GenBank/DDBJ whole genome shotgun (WGS) entry which is preliminary data.</text>
</comment>
<dbReference type="EMBL" id="CAMGYJ010000010">
    <property type="protein sequence ID" value="CAI0549572.1"/>
    <property type="molecule type" value="Genomic_DNA"/>
</dbReference>